<evidence type="ECO:0000313" key="1">
    <source>
        <dbReference type="EMBL" id="CAK9091132.1"/>
    </source>
</evidence>
<accession>A0ABP0QTR6</accession>
<name>A0ABP0QTR6_9DINO</name>
<dbReference type="EMBL" id="CAXAMN010024973">
    <property type="protein sequence ID" value="CAK9091483.1"/>
    <property type="molecule type" value="Genomic_DNA"/>
</dbReference>
<evidence type="ECO:0000313" key="3">
    <source>
        <dbReference type="Proteomes" id="UP001642484"/>
    </source>
</evidence>
<sequence length="514" mass="57193">MRRYEEVDVVKAAEVYFKKFDIRSLLTEILIKLGREQPQDPVNAIRAQLDAKLAKQDRTGPHDIEHLPSCSSPVVPDADEEHDADDTLLQVDLLQLLIYENFPAKGNAGENLSRRMAWAGGFNRSVMENWVPQPSPCCACASVAGAFNALWQLERASPNSCAIREVADLMAANCEQLQLQKQQRLERLLSLPEGAFEEFYDSLDEELQRKGLSWTGRGAKGVTKATAISTARQVANQFGQSPSCFDDGFCQKASAVMAVSEPGCKDQSHEALSPETLPPAARQALPSGRSDIFEALREVLGEDNAQAPGEAEENEEQEEIHLLPHEGLNWKKELSELLSKRQGVLRLRAERPNTADVGSFGVRQAAEQLAIARKTEPIKVTTLLARKGSVKSIGAPLTKSDTEAEVHKQWCLLKTAFSTPSCVLLFHLTNHYALVFAWREWQDAQDTEHAPCLRRQILTARRGQRPGAWMDFEEVRRILLGWTGYHLLSLRRVRSSEPAREVAGSLCQDPPSAQ</sequence>
<comment type="caution">
    <text evidence="2">The sequence shown here is derived from an EMBL/GenBank/DDBJ whole genome shotgun (WGS) entry which is preliminary data.</text>
</comment>
<reference evidence="2 3" key="1">
    <citation type="submission" date="2024-02" db="EMBL/GenBank/DDBJ databases">
        <authorList>
            <person name="Chen Y."/>
            <person name="Shah S."/>
            <person name="Dougan E. K."/>
            <person name="Thang M."/>
            <person name="Chan C."/>
        </authorList>
    </citation>
    <scope>NUCLEOTIDE SEQUENCE [LARGE SCALE GENOMIC DNA]</scope>
</reference>
<organism evidence="2 3">
    <name type="scientific">Durusdinium trenchii</name>
    <dbReference type="NCBI Taxonomy" id="1381693"/>
    <lineage>
        <taxon>Eukaryota</taxon>
        <taxon>Sar</taxon>
        <taxon>Alveolata</taxon>
        <taxon>Dinophyceae</taxon>
        <taxon>Suessiales</taxon>
        <taxon>Symbiodiniaceae</taxon>
        <taxon>Durusdinium</taxon>
    </lineage>
</organism>
<protein>
    <submittedName>
        <fullName evidence="2">Uncharacterized protein</fullName>
    </submittedName>
</protein>
<dbReference type="EMBL" id="CAXAMN010024918">
    <property type="protein sequence ID" value="CAK9091132.1"/>
    <property type="molecule type" value="Genomic_DNA"/>
</dbReference>
<evidence type="ECO:0000313" key="2">
    <source>
        <dbReference type="EMBL" id="CAK9091483.1"/>
    </source>
</evidence>
<keyword evidence="3" id="KW-1185">Reference proteome</keyword>
<dbReference type="Proteomes" id="UP001642484">
    <property type="component" value="Unassembled WGS sequence"/>
</dbReference>
<proteinExistence type="predicted"/>
<gene>
    <name evidence="1" type="ORF">CCMP2556_LOCUS43743</name>
    <name evidence="2" type="ORF">CCMP2556_LOCUS43859</name>
</gene>